<keyword evidence="5" id="KW-0680">Restriction system</keyword>
<keyword evidence="9" id="KW-1185">Reference proteome</keyword>
<dbReference type="GO" id="GO:0008168">
    <property type="term" value="F:methyltransferase activity"/>
    <property type="evidence" value="ECO:0007669"/>
    <property type="project" value="UniProtKB-KW"/>
</dbReference>
<accession>A0ABS6DXK9</accession>
<sequence>MVDMLNQMAREYVYHEANELRGYVSEDKLAPIILNIAFLREIECMMHKNLIDTENLIKGKLNLKDVKHSDEIIKKFIAKNEVIRGVISDVFLEFINEQPEKLKDIVHISNGYVFENVENYGEFFNEILYYINNRYVDITPKSINRLISEILKNEPAKTIYDGAMGSGALINEVQKYHKETNVYGQDISKNIVNFYKMKLILESKIEELDNIKIGNTITQPAFLDGDRIKKFDLVVSNPPIMVKGYGLEIIQQDKYNRFYRGLPSKQSADFAFLTHFVESIDENGVGVLLVPGGVLFRSGKEGAIRESIINENLIDSVILLPGNMLYNTAIQMNLLIIRKNKKDKDILFIDASKCFKREGRLSVLSDEYISKIVDIYNKRECVKNFSNLVQVSDVVENDYNLSVQRYVKLEERKEIDLKQVTKEISIIEKSLFDVHRKLDEILG</sequence>
<evidence type="ECO:0000256" key="3">
    <source>
        <dbReference type="ARBA" id="ARBA00022679"/>
    </source>
</evidence>
<keyword evidence="4" id="KW-0949">S-adenosyl-L-methionine</keyword>
<dbReference type="EMBL" id="JAHLOQ010000023">
    <property type="protein sequence ID" value="MBU5336576.1"/>
    <property type="molecule type" value="Genomic_DNA"/>
</dbReference>
<proteinExistence type="predicted"/>
<evidence type="ECO:0000259" key="7">
    <source>
        <dbReference type="Pfam" id="PF02384"/>
    </source>
</evidence>
<dbReference type="RefSeq" id="WP_216569919.1">
    <property type="nucleotide sequence ID" value="NZ_JAHLOQ010000023.1"/>
</dbReference>
<evidence type="ECO:0000256" key="4">
    <source>
        <dbReference type="ARBA" id="ARBA00022691"/>
    </source>
</evidence>
<evidence type="ECO:0000313" key="9">
    <source>
        <dbReference type="Proteomes" id="UP001196301"/>
    </source>
</evidence>
<gene>
    <name evidence="8" type="ORF">KQI20_09005</name>
</gene>
<feature type="domain" description="DNA methylase adenine-specific" evidence="7">
    <location>
        <begin position="139"/>
        <end position="414"/>
    </location>
</feature>
<reference evidence="8 9" key="1">
    <citation type="submission" date="2021-06" db="EMBL/GenBank/DDBJ databases">
        <authorList>
            <person name="Sun Q."/>
            <person name="Li D."/>
        </authorList>
    </citation>
    <scope>NUCLEOTIDE SEQUENCE [LARGE SCALE GENOMIC DNA]</scope>
    <source>
        <strain evidence="8 9">N19</strain>
    </source>
</reference>
<evidence type="ECO:0000313" key="8">
    <source>
        <dbReference type="EMBL" id="MBU5336576.1"/>
    </source>
</evidence>
<dbReference type="PANTHER" id="PTHR42933">
    <property type="entry name" value="SLR6095 PROTEIN"/>
    <property type="match status" value="1"/>
</dbReference>
<name>A0ABS6DXK9_9FIRM</name>
<comment type="caution">
    <text evidence="8">The sequence shown here is derived from an EMBL/GenBank/DDBJ whole genome shotgun (WGS) entry which is preliminary data.</text>
</comment>
<keyword evidence="2 8" id="KW-0489">Methyltransferase</keyword>
<dbReference type="PANTHER" id="PTHR42933:SF3">
    <property type="entry name" value="TYPE I RESTRICTION ENZYME MJAVIII METHYLASE SUBUNIT"/>
    <property type="match status" value="1"/>
</dbReference>
<evidence type="ECO:0000256" key="2">
    <source>
        <dbReference type="ARBA" id="ARBA00022603"/>
    </source>
</evidence>
<protein>
    <recommendedName>
        <fullName evidence="1">site-specific DNA-methyltransferase (adenine-specific)</fullName>
        <ecNumber evidence="1">2.1.1.72</ecNumber>
    </recommendedName>
</protein>
<dbReference type="EC" id="2.1.1.72" evidence="1"/>
<keyword evidence="3" id="KW-0808">Transferase</keyword>
<evidence type="ECO:0000256" key="6">
    <source>
        <dbReference type="ARBA" id="ARBA00047942"/>
    </source>
</evidence>
<evidence type="ECO:0000256" key="5">
    <source>
        <dbReference type="ARBA" id="ARBA00022747"/>
    </source>
</evidence>
<dbReference type="Proteomes" id="UP001196301">
    <property type="component" value="Unassembled WGS sequence"/>
</dbReference>
<dbReference type="Pfam" id="PF02384">
    <property type="entry name" value="N6_Mtase"/>
    <property type="match status" value="1"/>
</dbReference>
<comment type="catalytic activity">
    <reaction evidence="6">
        <text>a 2'-deoxyadenosine in DNA + S-adenosyl-L-methionine = an N(6)-methyl-2'-deoxyadenosine in DNA + S-adenosyl-L-homocysteine + H(+)</text>
        <dbReference type="Rhea" id="RHEA:15197"/>
        <dbReference type="Rhea" id="RHEA-COMP:12418"/>
        <dbReference type="Rhea" id="RHEA-COMP:12419"/>
        <dbReference type="ChEBI" id="CHEBI:15378"/>
        <dbReference type="ChEBI" id="CHEBI:57856"/>
        <dbReference type="ChEBI" id="CHEBI:59789"/>
        <dbReference type="ChEBI" id="CHEBI:90615"/>
        <dbReference type="ChEBI" id="CHEBI:90616"/>
        <dbReference type="EC" id="2.1.1.72"/>
    </reaction>
</comment>
<organism evidence="8 9">
    <name type="scientific">Intestinibacter bartlettii</name>
    <dbReference type="NCBI Taxonomy" id="261299"/>
    <lineage>
        <taxon>Bacteria</taxon>
        <taxon>Bacillati</taxon>
        <taxon>Bacillota</taxon>
        <taxon>Clostridia</taxon>
        <taxon>Peptostreptococcales</taxon>
        <taxon>Peptostreptococcaceae</taxon>
        <taxon>Intestinibacter</taxon>
    </lineage>
</organism>
<evidence type="ECO:0000256" key="1">
    <source>
        <dbReference type="ARBA" id="ARBA00011900"/>
    </source>
</evidence>
<dbReference type="InterPro" id="IPR003356">
    <property type="entry name" value="DNA_methylase_A-5"/>
</dbReference>
<dbReference type="GO" id="GO:0032259">
    <property type="term" value="P:methylation"/>
    <property type="evidence" value="ECO:0007669"/>
    <property type="project" value="UniProtKB-KW"/>
</dbReference>
<dbReference type="InterPro" id="IPR051537">
    <property type="entry name" value="DNA_Adenine_Mtase"/>
</dbReference>